<keyword evidence="3" id="KW-1185">Reference proteome</keyword>
<dbReference type="OrthoDB" id="351004at2"/>
<protein>
    <recommendedName>
        <fullName evidence="4">Membrane associated protein</fullName>
    </recommendedName>
</protein>
<feature type="transmembrane region" description="Helical" evidence="1">
    <location>
        <begin position="56"/>
        <end position="72"/>
    </location>
</feature>
<reference evidence="2 3" key="1">
    <citation type="submission" date="2018-01" db="EMBL/GenBank/DDBJ databases">
        <title>Genome sequence of Borrelia tachyglossi.</title>
        <authorList>
            <person name="Gofton A.W."/>
        </authorList>
    </citation>
    <scope>NUCLEOTIDE SEQUENCE [LARGE SCALE GENOMIC DNA]</scope>
    <source>
        <strain evidence="2 3">Bc-F10-1268</strain>
    </source>
</reference>
<evidence type="ECO:0008006" key="4">
    <source>
        <dbReference type="Google" id="ProtNLM"/>
    </source>
</evidence>
<keyword evidence="1" id="KW-0812">Transmembrane</keyword>
<organism evidence="2 3">
    <name type="scientific">Candidatus Borreliella tachyglossi</name>
    <dbReference type="NCBI Taxonomy" id="1964448"/>
    <lineage>
        <taxon>Bacteria</taxon>
        <taxon>Pseudomonadati</taxon>
        <taxon>Spirochaetota</taxon>
        <taxon>Spirochaetia</taxon>
        <taxon>Spirochaetales</taxon>
        <taxon>Borreliaceae</taxon>
        <taxon>Borreliella</taxon>
    </lineage>
</organism>
<evidence type="ECO:0000313" key="2">
    <source>
        <dbReference type="EMBL" id="AWG42899.1"/>
    </source>
</evidence>
<sequence>MNGQFYEIIFLLSFSIFLVINLFNFKREFSYEDYFILFPGIFFILTLYLIEIKPLMLYVGFIFLFFLIVATIKNIKTIFLRRTNNPENKFKRIIYSLLLKAIIVIPSIIVVLITTTFSYFGLFADYPQDENSTYKVGFTRIKDYTNNLDLSIWYPISLTLGLNSQNPFLFYDFSPFFINEMNYLPKYANVYKNAPISNNQKLYDSILIILPLYSHDSMFKSLVNRLVTKGNIVYLYSPKYQSNHAYNFIKNDSQSFLTSVSNKVIQYLIEPIKMLNDRQDQASEVTDIQNILELIKSTQKLDFLDLRTNLNKLTLITIGNQANIANPILSQNKQIIKYINIGGKPQNLKKITNLQLLIKQDENELQKHEVDPSSIKIINMNNVGEISDFIFSRRYLRSFNFFKDKKLMLPRFDFVIKEINKFIETRGLLE</sequence>
<evidence type="ECO:0000313" key="3">
    <source>
        <dbReference type="Proteomes" id="UP000244655"/>
    </source>
</evidence>
<dbReference type="EMBL" id="CP025785">
    <property type="protein sequence ID" value="AWG42899.1"/>
    <property type="molecule type" value="Genomic_DNA"/>
</dbReference>
<accession>A0A2S1LX72</accession>
<evidence type="ECO:0000256" key="1">
    <source>
        <dbReference type="SAM" id="Phobius"/>
    </source>
</evidence>
<dbReference type="AlphaFoldDB" id="A0A2S1LX72"/>
<proteinExistence type="predicted"/>
<gene>
    <name evidence="2" type="ORF">CR532_02770</name>
</gene>
<keyword evidence="1" id="KW-0472">Membrane</keyword>
<feature type="transmembrane region" description="Helical" evidence="1">
    <location>
        <begin position="34"/>
        <end position="50"/>
    </location>
</feature>
<keyword evidence="1" id="KW-1133">Transmembrane helix</keyword>
<dbReference type="Proteomes" id="UP000244655">
    <property type="component" value="Chromosome"/>
</dbReference>
<feature type="transmembrane region" description="Helical" evidence="1">
    <location>
        <begin position="93"/>
        <end position="122"/>
    </location>
</feature>
<dbReference type="RefSeq" id="WP_108729298.1">
    <property type="nucleotide sequence ID" value="NZ_CP025785.1"/>
</dbReference>
<feature type="transmembrane region" description="Helical" evidence="1">
    <location>
        <begin position="6"/>
        <end position="25"/>
    </location>
</feature>
<name>A0A2S1LX72_9SPIR</name>